<sequence>MTRTGSDMRSARLDLAGTREFTLPGAGEARRAAISEATRSWLTDLHLEAVGERPGIALAAVGSLGRGWSGPLSDLDLVLVHDGRSIRADDLTAMADRLWYPIWDSGLALDHSVRSAAECRSVAREDLSAAVGLLDLSLVAGDEELVAGVRSTVSHDWRSGARTRLPQFVESVRARHHRHGDLSQQIEPDLKEALGGLRDVTVLDALTRAWLTDRPHGAVGPALTRLLDVRDALHVVSGRGRDRLLREEHDAVAALLGHADADELLTSVSSSARTIAWALESTMRRAGQSQRARVLRVGPRRPSMTPLGHGLFAHDGEAVLGTTRLVGVDPTLPLRAGVVAARHRLPLAPQTLTNLADCPDLPTPWDRQSRDLLTDLLAAGPGLEAVWEGLDQVGVVERWLPEWAAVRCRPQHNPVHRHTVDRHLLETVAQATALARDVARPDLLLLAALLHDIGKIAGARDHSRTGADIADTVLRRWGLADADRELVVLLVREHLTLIEMATRRDLSDPATSAAVCDLVGEDPQAFELLRALTVADARAAGPTAWTDWRASLLDTLTGQVRDRLTGVAPPVPPLAPDPQVDEEALGDVVAGRPHVRVDPGPGGWTLTIHGRDRTGLFADTAGLLAAHGMTVRRARLATVDGIAVDEWFVESPGGDPPEPLRITAGLTRLEAGDRAALGSLARRRRGPERPGTAGGTRAFVLPSAGSGATVIEVRSQDRPGLLHDLGLVLAAEGISVRSAHISTHAGQTLDTFYVTDRDGRELGPAAVARTVSAVIDGCDGEVDEGSAAGR</sequence>
<feature type="domain" description="HD" evidence="9">
    <location>
        <begin position="420"/>
        <end position="529"/>
    </location>
</feature>
<evidence type="ECO:0000256" key="2">
    <source>
        <dbReference type="ARBA" id="ARBA00022695"/>
    </source>
</evidence>
<dbReference type="CDD" id="cd04873">
    <property type="entry name" value="ACT_UUR-ACR-like"/>
    <property type="match status" value="1"/>
</dbReference>
<comment type="similarity">
    <text evidence="7">Belongs to the GlnD family.</text>
</comment>
<comment type="activity regulation">
    <text evidence="7">Uridylyltransferase (UTase) activity is inhibited by glutamine, while glutamine activates uridylyl-removing (UR) activity.</text>
</comment>
<name>A0A1L3MFB2_9MICO</name>
<dbReference type="EC" id="3.1.4.-" evidence="7"/>
<keyword evidence="6 7" id="KW-0511">Multifunctional enzyme</keyword>
<dbReference type="Pfam" id="PF01966">
    <property type="entry name" value="HD"/>
    <property type="match status" value="1"/>
</dbReference>
<evidence type="ECO:0000256" key="6">
    <source>
        <dbReference type="ARBA" id="ARBA00023268"/>
    </source>
</evidence>
<dbReference type="SUPFAM" id="SSF81301">
    <property type="entry name" value="Nucleotidyltransferase"/>
    <property type="match status" value="1"/>
</dbReference>
<dbReference type="EC" id="2.7.7.59" evidence="7"/>
<dbReference type="SUPFAM" id="SSF109604">
    <property type="entry name" value="HD-domain/PDEase-like"/>
    <property type="match status" value="1"/>
</dbReference>
<dbReference type="InterPro" id="IPR006674">
    <property type="entry name" value="HD_domain"/>
</dbReference>
<keyword evidence="2 7" id="KW-0548">Nucleotidyltransferase</keyword>
<dbReference type="InterPro" id="IPR043519">
    <property type="entry name" value="NT_sf"/>
</dbReference>
<comment type="caution">
    <text evidence="7">Lacks conserved residue(s) required for the propagation of feature annotation.</text>
</comment>
<comment type="function">
    <text evidence="7">Modifies, by uridylylation and deuridylylation, the PII regulatory proteins (GlnB and homologs), in response to the nitrogen status of the cell that GlnD senses through the glutamine level. Under low glutamine levels, catalyzes the conversion of the PII proteins and UTP to PII-UMP and PPi, while under higher glutamine levels, GlnD hydrolyzes PII-UMP to PII and UMP (deuridylylation). Thus, controls uridylylation state and activity of the PII proteins, and plays an important role in the regulation of nitrogen metabolism.</text>
</comment>
<evidence type="ECO:0000313" key="10">
    <source>
        <dbReference type="EMBL" id="APH00964.1"/>
    </source>
</evidence>
<dbReference type="KEGG" id="jte:ASJ30_04950"/>
<protein>
    <recommendedName>
        <fullName evidence="7">Bifunctional uridylyltransferase/uridylyl-removing enzyme</fullName>
        <shortName evidence="7">UTase/UR</shortName>
    </recommendedName>
    <alternativeName>
        <fullName evidence="7">Bifunctional [protein-PII] modification enzyme</fullName>
    </alternativeName>
    <alternativeName>
        <fullName evidence="7">Bifunctional nitrogen sensor protein</fullName>
    </alternativeName>
    <domain>
        <recommendedName>
            <fullName evidence="7">[Protein-PII] uridylyltransferase</fullName>
            <shortName evidence="7">PII uridylyltransferase</shortName>
            <shortName evidence="7">UTase</shortName>
            <ecNumber evidence="7">2.7.7.59</ecNumber>
        </recommendedName>
    </domain>
    <domain>
        <recommendedName>
            <fullName evidence="7">[Protein-PII]-UMP uridylyl-removing enzyme</fullName>
            <shortName evidence="7">UR</shortName>
            <ecNumber evidence="7">3.1.4.-</ecNumber>
        </recommendedName>
    </domain>
</protein>
<dbReference type="InterPro" id="IPR010043">
    <property type="entry name" value="UTase/UR"/>
</dbReference>
<dbReference type="GO" id="GO:0008773">
    <property type="term" value="F:[protein-PII] uridylyltransferase activity"/>
    <property type="evidence" value="ECO:0007669"/>
    <property type="project" value="UniProtKB-UniRule"/>
</dbReference>
<dbReference type="PANTHER" id="PTHR47320">
    <property type="entry name" value="BIFUNCTIONAL URIDYLYLTRANSFERASE/URIDYLYL-REMOVING ENZYME"/>
    <property type="match status" value="1"/>
</dbReference>
<comment type="catalytic activity">
    <reaction evidence="7">
        <text>[protein-PII]-uridylyl-L-tyrosine + H2O = [protein-PII]-L-tyrosine + UMP + H(+)</text>
        <dbReference type="Rhea" id="RHEA:48600"/>
        <dbReference type="Rhea" id="RHEA-COMP:12147"/>
        <dbReference type="Rhea" id="RHEA-COMP:12148"/>
        <dbReference type="ChEBI" id="CHEBI:15377"/>
        <dbReference type="ChEBI" id="CHEBI:15378"/>
        <dbReference type="ChEBI" id="CHEBI:46858"/>
        <dbReference type="ChEBI" id="CHEBI:57865"/>
        <dbReference type="ChEBI" id="CHEBI:90602"/>
    </reaction>
</comment>
<feature type="region of interest" description="Uridylyltransferase" evidence="7">
    <location>
        <begin position="1"/>
        <end position="306"/>
    </location>
</feature>
<dbReference type="Proteomes" id="UP000182938">
    <property type="component" value="Chromosome"/>
</dbReference>
<evidence type="ECO:0000259" key="9">
    <source>
        <dbReference type="PROSITE" id="PS51831"/>
    </source>
</evidence>
<evidence type="ECO:0000313" key="11">
    <source>
        <dbReference type="Proteomes" id="UP000182938"/>
    </source>
</evidence>
<dbReference type="InterPro" id="IPR013546">
    <property type="entry name" value="PII_UdlTrfase/GS_AdlTrfase"/>
</dbReference>
<dbReference type="GO" id="GO:0008081">
    <property type="term" value="F:phosphoric diester hydrolase activity"/>
    <property type="evidence" value="ECO:0007669"/>
    <property type="project" value="UniProtKB-UniRule"/>
</dbReference>
<dbReference type="PANTHER" id="PTHR47320:SF1">
    <property type="entry name" value="BIFUNCTIONAL URIDYLYLTRANSFERASE_URIDYLYL-REMOVING ENZYME"/>
    <property type="match status" value="1"/>
</dbReference>
<dbReference type="Pfam" id="PF08335">
    <property type="entry name" value="GlnD_UR_UTase"/>
    <property type="match status" value="1"/>
</dbReference>
<comment type="cofactor">
    <cofactor evidence="7">
        <name>Mg(2+)</name>
        <dbReference type="ChEBI" id="CHEBI:18420"/>
    </cofactor>
</comment>
<keyword evidence="4 7" id="KW-0378">Hydrolase</keyword>
<evidence type="ECO:0000256" key="1">
    <source>
        <dbReference type="ARBA" id="ARBA00022679"/>
    </source>
</evidence>
<dbReference type="Pfam" id="PF01842">
    <property type="entry name" value="ACT"/>
    <property type="match status" value="1"/>
</dbReference>
<dbReference type="InterPro" id="IPR045865">
    <property type="entry name" value="ACT-like_dom_sf"/>
</dbReference>
<keyword evidence="1 7" id="KW-0808">Transferase</keyword>
<dbReference type="GO" id="GO:0006808">
    <property type="term" value="P:regulation of nitrogen utilization"/>
    <property type="evidence" value="ECO:0007669"/>
    <property type="project" value="UniProtKB-UniRule"/>
</dbReference>
<feature type="domain" description="ACT" evidence="8">
    <location>
        <begin position="710"/>
        <end position="785"/>
    </location>
</feature>
<dbReference type="InterPro" id="IPR002912">
    <property type="entry name" value="ACT_dom"/>
</dbReference>
<evidence type="ECO:0000256" key="4">
    <source>
        <dbReference type="ARBA" id="ARBA00022801"/>
    </source>
</evidence>
<comment type="domain">
    <text evidence="7">Has four distinct domains: an N-terminal nucleotidyltransferase (NT) domain responsible for UTase activity, a central HD domain that encodes UR activity, and two C-terminal ACT domains that seem to have a role in glutamine sensing.</text>
</comment>
<organism evidence="10 11">
    <name type="scientific">Janibacter indicus</name>
    <dbReference type="NCBI Taxonomy" id="857417"/>
    <lineage>
        <taxon>Bacteria</taxon>
        <taxon>Bacillati</taxon>
        <taxon>Actinomycetota</taxon>
        <taxon>Actinomycetes</taxon>
        <taxon>Micrococcales</taxon>
        <taxon>Intrasporangiaceae</taxon>
        <taxon>Janibacter</taxon>
    </lineage>
</organism>
<dbReference type="SUPFAM" id="SSF55021">
    <property type="entry name" value="ACT-like"/>
    <property type="match status" value="2"/>
</dbReference>
<dbReference type="PROSITE" id="PS51671">
    <property type="entry name" value="ACT"/>
    <property type="match status" value="2"/>
</dbReference>
<evidence type="ECO:0000256" key="7">
    <source>
        <dbReference type="HAMAP-Rule" id="MF_00277"/>
    </source>
</evidence>
<evidence type="ECO:0000259" key="8">
    <source>
        <dbReference type="PROSITE" id="PS51671"/>
    </source>
</evidence>
<dbReference type="InterPro" id="IPR003607">
    <property type="entry name" value="HD/PDEase_dom"/>
</dbReference>
<evidence type="ECO:0000256" key="5">
    <source>
        <dbReference type="ARBA" id="ARBA00022842"/>
    </source>
</evidence>
<dbReference type="EMBL" id="CP013290">
    <property type="protein sequence ID" value="APH00964.1"/>
    <property type="molecule type" value="Genomic_DNA"/>
</dbReference>
<dbReference type="PROSITE" id="PS51831">
    <property type="entry name" value="HD"/>
    <property type="match status" value="1"/>
</dbReference>
<gene>
    <name evidence="7" type="primary">glnD</name>
    <name evidence="10" type="ORF">ASJ30_04950</name>
</gene>
<dbReference type="Gene3D" id="1.10.3090.10">
    <property type="entry name" value="cca-adding enzyme, domain 2"/>
    <property type="match status" value="1"/>
</dbReference>
<evidence type="ECO:0000256" key="3">
    <source>
        <dbReference type="ARBA" id="ARBA00022737"/>
    </source>
</evidence>
<keyword evidence="5 7" id="KW-0460">Magnesium</keyword>
<comment type="catalytic activity">
    <reaction evidence="7">
        <text>[protein-PII]-L-tyrosine + UTP = [protein-PII]-uridylyl-L-tyrosine + diphosphate</text>
        <dbReference type="Rhea" id="RHEA:13673"/>
        <dbReference type="Rhea" id="RHEA-COMP:12147"/>
        <dbReference type="Rhea" id="RHEA-COMP:12148"/>
        <dbReference type="ChEBI" id="CHEBI:33019"/>
        <dbReference type="ChEBI" id="CHEBI:46398"/>
        <dbReference type="ChEBI" id="CHEBI:46858"/>
        <dbReference type="ChEBI" id="CHEBI:90602"/>
        <dbReference type="EC" id="2.7.7.59"/>
    </reaction>
</comment>
<dbReference type="CDD" id="cd04899">
    <property type="entry name" value="ACT_ACR-UUR-like_2"/>
    <property type="match status" value="1"/>
</dbReference>
<accession>A0A1L3MFB2</accession>
<proteinExistence type="inferred from homology"/>
<dbReference type="HAMAP" id="MF_00277">
    <property type="entry name" value="PII_uridylyl_transf"/>
    <property type="match status" value="1"/>
</dbReference>
<keyword evidence="3" id="KW-0677">Repeat</keyword>
<reference evidence="10 11" key="1">
    <citation type="submission" date="2015-11" db="EMBL/GenBank/DDBJ databases">
        <authorList>
            <person name="Zhang Y."/>
            <person name="Guo Z."/>
        </authorList>
    </citation>
    <scope>NUCLEOTIDE SEQUENCE [LARGE SCALE GENOMIC DNA]</scope>
    <source>
        <strain evidence="10 11">YFY001</strain>
    </source>
</reference>
<dbReference type="PIRSF" id="PIRSF006288">
    <property type="entry name" value="PII_uridyltransf"/>
    <property type="match status" value="1"/>
</dbReference>
<dbReference type="RefSeq" id="WP_072624123.1">
    <property type="nucleotide sequence ID" value="NZ_CP013290.1"/>
</dbReference>
<dbReference type="AlphaFoldDB" id="A0A1L3MFB2"/>
<keyword evidence="11" id="KW-1185">Reference proteome</keyword>
<dbReference type="SMART" id="SM00471">
    <property type="entry name" value="HDc"/>
    <property type="match status" value="1"/>
</dbReference>
<feature type="domain" description="ACT" evidence="8">
    <location>
        <begin position="605"/>
        <end position="685"/>
    </location>
</feature>
<dbReference type="NCBIfam" id="NF002895">
    <property type="entry name" value="PRK03381.1"/>
    <property type="match status" value="1"/>
</dbReference>